<dbReference type="GO" id="GO:1904262">
    <property type="term" value="P:negative regulation of TORC1 signaling"/>
    <property type="evidence" value="ECO:0007669"/>
    <property type="project" value="TreeGrafter"/>
</dbReference>
<gene>
    <name evidence="2" type="ORF">C1SCF055_LOCUS27295</name>
</gene>
<name>A0A9P1CZ03_9DINO</name>
<dbReference type="GO" id="GO:1990130">
    <property type="term" value="C:GATOR1 complex"/>
    <property type="evidence" value="ECO:0007669"/>
    <property type="project" value="TreeGrafter"/>
</dbReference>
<evidence type="ECO:0000313" key="4">
    <source>
        <dbReference type="Proteomes" id="UP001152797"/>
    </source>
</evidence>
<evidence type="ECO:0000313" key="3">
    <source>
        <dbReference type="EMBL" id="CAL4788549.1"/>
    </source>
</evidence>
<organism evidence="2">
    <name type="scientific">Cladocopium goreaui</name>
    <dbReference type="NCBI Taxonomy" id="2562237"/>
    <lineage>
        <taxon>Eukaryota</taxon>
        <taxon>Sar</taxon>
        <taxon>Alveolata</taxon>
        <taxon>Dinophyceae</taxon>
        <taxon>Suessiales</taxon>
        <taxon>Symbiodiniaceae</taxon>
        <taxon>Cladocopium</taxon>
    </lineage>
</organism>
<proteinExistence type="inferred from homology"/>
<dbReference type="Pfam" id="PF06218">
    <property type="entry name" value="NPR2"/>
    <property type="match status" value="1"/>
</dbReference>
<protein>
    <submittedName>
        <fullName evidence="3">Nitrogen permease regulator 2-like</fullName>
    </submittedName>
</protein>
<dbReference type="InterPro" id="IPR009348">
    <property type="entry name" value="NPR2-like"/>
</dbReference>
<dbReference type="GO" id="GO:0005774">
    <property type="term" value="C:vacuolar membrane"/>
    <property type="evidence" value="ECO:0007669"/>
    <property type="project" value="TreeGrafter"/>
</dbReference>
<dbReference type="EMBL" id="CAMXCT010002902">
    <property type="protein sequence ID" value="CAI4001237.1"/>
    <property type="molecule type" value="Genomic_DNA"/>
</dbReference>
<dbReference type="PANTHER" id="PTHR12991">
    <property type="entry name" value="NITROGEN PERMEASE REGULATOR 2/TUMOR SUPPRESSOR CANDIDATE 4"/>
    <property type="match status" value="1"/>
</dbReference>
<reference evidence="3 4" key="2">
    <citation type="submission" date="2024-05" db="EMBL/GenBank/DDBJ databases">
        <authorList>
            <person name="Chen Y."/>
            <person name="Shah S."/>
            <person name="Dougan E. K."/>
            <person name="Thang M."/>
            <person name="Chan C."/>
        </authorList>
    </citation>
    <scope>NUCLEOTIDE SEQUENCE [LARGE SCALE GENOMIC DNA]</scope>
</reference>
<dbReference type="EMBL" id="CAMXCT020002902">
    <property type="protein sequence ID" value="CAL1154612.1"/>
    <property type="molecule type" value="Genomic_DNA"/>
</dbReference>
<dbReference type="OrthoDB" id="338854at2759"/>
<dbReference type="GO" id="GO:0010508">
    <property type="term" value="P:positive regulation of autophagy"/>
    <property type="evidence" value="ECO:0007669"/>
    <property type="project" value="TreeGrafter"/>
</dbReference>
<reference evidence="2" key="1">
    <citation type="submission" date="2022-10" db="EMBL/GenBank/DDBJ databases">
        <authorList>
            <person name="Chen Y."/>
            <person name="Dougan E. K."/>
            <person name="Chan C."/>
            <person name="Rhodes N."/>
            <person name="Thang M."/>
        </authorList>
    </citation>
    <scope>NUCLEOTIDE SEQUENCE</scope>
</reference>
<accession>A0A9P1CZ03</accession>
<sequence>MLDGHGRAQCHLEALLFCVFDKDAGPIVQCADPEGAATAAFQRVGHYLIPDSAVKGRVVSVVCGDNVLMGTPVYIEDTSYSRNCFQFNICMVIDGSQHHEPYRDIAQLLAMSFQTLEVETKLLSNPREGTSIQAILAQLRQQLNDAEECFVCTDSSHAISFKVRRWTPALTKIEDESAVPVPLLDLQKLLDPERRSESPAGRDFQQALPFSLDPALAAVLPLIDGVRSVQTIANDSPLRSDYVVMILRHLLHFDLIHLIPGIGLDNRYRLTPAYHTVLEDLEKGEEAVQYVTAGHWNGKDLAEEERYKVIQRAMALYAFLACEGKQLERFKQAEELAALGISLRHFVTWGLLQGYLERVEDNVGSLNKEQADELFRLRTEDIPNRKKYLKEQGLSGRQVNQDEKVKEMVERMQMLRNAEA</sequence>
<dbReference type="EMBL" id="CAMXCT030002902">
    <property type="protein sequence ID" value="CAL4788549.1"/>
    <property type="molecule type" value="Genomic_DNA"/>
</dbReference>
<dbReference type="GO" id="GO:0005096">
    <property type="term" value="F:GTPase activator activity"/>
    <property type="evidence" value="ECO:0007669"/>
    <property type="project" value="TreeGrafter"/>
</dbReference>
<comment type="similarity">
    <text evidence="1">Belongs to the NPR2 family.</text>
</comment>
<dbReference type="PANTHER" id="PTHR12991:SF10">
    <property type="entry name" value="GATOR COMPLEX PROTEIN NPRL2"/>
    <property type="match status" value="1"/>
</dbReference>
<keyword evidence="4" id="KW-1185">Reference proteome</keyword>
<evidence type="ECO:0000256" key="1">
    <source>
        <dbReference type="ARBA" id="ARBA00008433"/>
    </source>
</evidence>
<evidence type="ECO:0000313" key="2">
    <source>
        <dbReference type="EMBL" id="CAI4001237.1"/>
    </source>
</evidence>
<comment type="caution">
    <text evidence="2">The sequence shown here is derived from an EMBL/GenBank/DDBJ whole genome shotgun (WGS) entry which is preliminary data.</text>
</comment>
<dbReference type="AlphaFoldDB" id="A0A9P1CZ03"/>
<dbReference type="Proteomes" id="UP001152797">
    <property type="component" value="Unassembled WGS sequence"/>
</dbReference>